<gene>
    <name evidence="2" type="ORF">LAUMK42_00921</name>
    <name evidence="3" type="ORF">LAUMK4_00712</name>
</gene>
<dbReference type="EMBL" id="UPHM01000016">
    <property type="protein sequence ID" value="VAZ88423.1"/>
    <property type="molecule type" value="Genomic_DNA"/>
</dbReference>
<dbReference type="EMBL" id="UPHL01000026">
    <property type="protein sequence ID" value="VAZ82114.1"/>
    <property type="molecule type" value="Genomic_DNA"/>
</dbReference>
<evidence type="ECO:0000313" key="2">
    <source>
        <dbReference type="EMBL" id="VAZ82114.1"/>
    </source>
</evidence>
<dbReference type="AlphaFoldDB" id="A0AB38UNI2"/>
<feature type="compositionally biased region" description="Low complexity" evidence="1">
    <location>
        <begin position="14"/>
        <end position="23"/>
    </location>
</feature>
<sequence>MQGRQSRIGCQKYSSSVRPSGRGRSWVYQCQTCSRIGCGRRMALYFAMVGAEFEVLEPAEARRRRVLWANVFVVTVRHRKVRSCNWFRRHPPSCS</sequence>
<proteinExistence type="predicted"/>
<evidence type="ECO:0000256" key="1">
    <source>
        <dbReference type="SAM" id="MobiDB-lite"/>
    </source>
</evidence>
<protein>
    <submittedName>
        <fullName evidence="2">Uncharacterized protein</fullName>
    </submittedName>
</protein>
<reference evidence="4 5" key="1">
    <citation type="submission" date="2018-09" db="EMBL/GenBank/DDBJ databases">
        <authorList>
            <person name="Tagini F."/>
        </authorList>
    </citation>
    <scope>NUCLEOTIDE SEQUENCE [LARGE SCALE GENOMIC DNA]</scope>
    <source>
        <strain evidence="3 4">MK4</strain>
        <strain evidence="2 5">MK42</strain>
    </source>
</reference>
<feature type="region of interest" description="Disordered" evidence="1">
    <location>
        <begin position="1"/>
        <end position="23"/>
    </location>
</feature>
<dbReference type="Proteomes" id="UP000279331">
    <property type="component" value="Unassembled WGS sequence"/>
</dbReference>
<organism evidence="2 5">
    <name type="scientific">Mycobacterium persicum</name>
    <dbReference type="NCBI Taxonomy" id="1487726"/>
    <lineage>
        <taxon>Bacteria</taxon>
        <taxon>Bacillati</taxon>
        <taxon>Actinomycetota</taxon>
        <taxon>Actinomycetes</taxon>
        <taxon>Mycobacteriales</taxon>
        <taxon>Mycobacteriaceae</taxon>
        <taxon>Mycobacterium</taxon>
    </lineage>
</organism>
<name>A0AB38UNI2_9MYCO</name>
<evidence type="ECO:0000313" key="3">
    <source>
        <dbReference type="EMBL" id="VAZ88423.1"/>
    </source>
</evidence>
<evidence type="ECO:0000313" key="5">
    <source>
        <dbReference type="Proteomes" id="UP000279331"/>
    </source>
</evidence>
<dbReference type="Proteomes" id="UP000271464">
    <property type="component" value="Unassembled WGS sequence"/>
</dbReference>
<keyword evidence="4" id="KW-1185">Reference proteome</keyword>
<accession>A0AB38UNI2</accession>
<comment type="caution">
    <text evidence="2">The sequence shown here is derived from an EMBL/GenBank/DDBJ whole genome shotgun (WGS) entry which is preliminary data.</text>
</comment>
<evidence type="ECO:0000313" key="4">
    <source>
        <dbReference type="Proteomes" id="UP000271464"/>
    </source>
</evidence>